<evidence type="ECO:0000256" key="1">
    <source>
        <dbReference type="SAM" id="MobiDB-lite"/>
    </source>
</evidence>
<dbReference type="InterPro" id="IPR051173">
    <property type="entry name" value="Ca_channel_alpha-2/delta"/>
</dbReference>
<dbReference type="CDD" id="cd01465">
    <property type="entry name" value="vWA_subgroup"/>
    <property type="match status" value="1"/>
</dbReference>
<evidence type="ECO:0000313" key="3">
    <source>
        <dbReference type="EMBL" id="NDY95525.1"/>
    </source>
</evidence>
<dbReference type="SUPFAM" id="SSF53300">
    <property type="entry name" value="vWA-like"/>
    <property type="match status" value="1"/>
</dbReference>
<feature type="domain" description="VWFA" evidence="2">
    <location>
        <begin position="191"/>
        <end position="369"/>
    </location>
</feature>
<dbReference type="InterPro" id="IPR022156">
    <property type="entry name" value="Uncharacterised_YfbK_N"/>
</dbReference>
<keyword evidence="4" id="KW-1185">Reference proteome</keyword>
<feature type="region of interest" description="Disordered" evidence="1">
    <location>
        <begin position="65"/>
        <end position="86"/>
    </location>
</feature>
<name>A0A845V6D0_9GAMM</name>
<evidence type="ECO:0000313" key="4">
    <source>
        <dbReference type="Proteomes" id="UP000484885"/>
    </source>
</evidence>
<dbReference type="Gene3D" id="3.40.50.410">
    <property type="entry name" value="von Willebrand factor, type A domain"/>
    <property type="match status" value="1"/>
</dbReference>
<accession>A0A845V6D0</accession>
<gene>
    <name evidence="3" type="ORF">G3I74_07290</name>
</gene>
<protein>
    <submittedName>
        <fullName evidence="3">VWA domain-containing protein</fullName>
    </submittedName>
</protein>
<proteinExistence type="predicted"/>
<dbReference type="Proteomes" id="UP000484885">
    <property type="component" value="Unassembled WGS sequence"/>
</dbReference>
<dbReference type="PANTHER" id="PTHR10166:SF37">
    <property type="entry name" value="STOLID, ISOFORM H"/>
    <property type="match status" value="1"/>
</dbReference>
<dbReference type="Pfam" id="PF12034">
    <property type="entry name" value="YfbK_C"/>
    <property type="match status" value="1"/>
</dbReference>
<evidence type="ECO:0000259" key="2">
    <source>
        <dbReference type="PROSITE" id="PS50234"/>
    </source>
</evidence>
<organism evidence="3 4">
    <name type="scientific">Wenzhouxiangella limi</name>
    <dbReference type="NCBI Taxonomy" id="2707351"/>
    <lineage>
        <taxon>Bacteria</taxon>
        <taxon>Pseudomonadati</taxon>
        <taxon>Pseudomonadota</taxon>
        <taxon>Gammaproteobacteria</taxon>
        <taxon>Chromatiales</taxon>
        <taxon>Wenzhouxiangellaceae</taxon>
        <taxon>Wenzhouxiangella</taxon>
    </lineage>
</organism>
<dbReference type="InterPro" id="IPR002035">
    <property type="entry name" value="VWF_A"/>
</dbReference>
<dbReference type="PROSITE" id="PS50234">
    <property type="entry name" value="VWFA"/>
    <property type="match status" value="1"/>
</dbReference>
<dbReference type="InterPro" id="IPR036465">
    <property type="entry name" value="vWFA_dom_sf"/>
</dbReference>
<comment type="caution">
    <text evidence="3">The sequence shown here is derived from an EMBL/GenBank/DDBJ whole genome shotgun (WGS) entry which is preliminary data.</text>
</comment>
<dbReference type="SMART" id="SM00327">
    <property type="entry name" value="VWA"/>
    <property type="match status" value="1"/>
</dbReference>
<dbReference type="InterPro" id="IPR021908">
    <property type="entry name" value="YfbK_C"/>
</dbReference>
<reference evidence="3 4" key="1">
    <citation type="submission" date="2020-02" db="EMBL/GenBank/DDBJ databases">
        <authorList>
            <person name="Zhang X.-Y."/>
        </authorList>
    </citation>
    <scope>NUCLEOTIDE SEQUENCE [LARGE SCALE GENOMIC DNA]</scope>
    <source>
        <strain evidence="3 4">C33</strain>
    </source>
</reference>
<sequence>MIGLAAVLTAVGCSAPETDRQAGNDTFAPAQPEVLHPPTEPEVAVALEQIAVSPRIAVSDAAHASRVLGQPTHPGNRPQNQNRERYRHFDDNPVRRAAEDPVSTFSIDVDTGSYANVRRMLQSGRLPSADAVRVEEMINYFGYDYPRPDPRQAPFSVSVEQTATPWNARTRLVQIGIRGHAPAPEDIPPANLVFLVDVSGSMNGPDRLPLVVNGLKLLARQLGANDRIALVVYAARTGVVLESTAGDQTATIMAALDQLQAGGSTNGGDGLRMAYGQARQGFIKGGINRVILATDGDFNVGTVDQEALLDLIRRQRESGISLTTLGVGGGNYNDYLMDQLAAAGDGNSAYIDTLSEARKVLVEERHSTLMTIASDVKIQVEFNPAVVAEYRLIGYENRQLEREDFNNDAVDAGDIGAGHTVTALYEVALTGSGGERIDPLRYGEQASQSDSAHGDELAFVRLRYKTPGESVSQLLETPVRSTDKPAASDNLAFAAAVAAFGQHLRGGEHLEQFTLADIHALASQARGDDTDGYRGEFLQLIRLAESLSLARR</sequence>
<dbReference type="Pfam" id="PF12450">
    <property type="entry name" value="vWF_A"/>
    <property type="match status" value="1"/>
</dbReference>
<dbReference type="PANTHER" id="PTHR10166">
    <property type="entry name" value="VOLTAGE-DEPENDENT CALCIUM CHANNEL SUBUNIT ALPHA-2/DELTA-RELATED"/>
    <property type="match status" value="1"/>
</dbReference>
<dbReference type="AlphaFoldDB" id="A0A845V6D0"/>
<dbReference type="EMBL" id="JAAGSC010000040">
    <property type="protein sequence ID" value="NDY95525.1"/>
    <property type="molecule type" value="Genomic_DNA"/>
</dbReference>
<dbReference type="Pfam" id="PF00092">
    <property type="entry name" value="VWA"/>
    <property type="match status" value="1"/>
</dbReference>